<dbReference type="EMBL" id="LLXI01000559">
    <property type="protein sequence ID" value="PKY47588.1"/>
    <property type="molecule type" value="Genomic_DNA"/>
</dbReference>
<keyword evidence="1" id="KW-0378">Hydrolase</keyword>
<dbReference type="SUPFAM" id="SSF53474">
    <property type="entry name" value="alpha/beta-Hydrolases"/>
    <property type="match status" value="1"/>
</dbReference>
<accession>A0A2I1GLS3</accession>
<evidence type="ECO:0000256" key="1">
    <source>
        <dbReference type="ARBA" id="ARBA00022801"/>
    </source>
</evidence>
<feature type="domain" description="Alpha/beta hydrolase fold-3" evidence="2">
    <location>
        <begin position="32"/>
        <end position="139"/>
    </location>
</feature>
<sequence>MRKKEIRKTILLYLHGGGCTSCLYISLKSSKYASLNPKNIVICGNSAGGGISSFLGLVIRDAGLPSLAGIIGLSPWLGPSILDDECSDYIRNMKRGLVISYVSPMLAESLGDLPPLLLVARDDDKFRDEAIYFAHRASEPTKYKVPSYNSGKFGKSPFQTPTNTTLEIYEEIPHIFQGEFGSLKERRKKFLNWDIIGIVSSNHTKQIVSCK</sequence>
<name>A0A2I1GLS3_9GLOM</name>
<evidence type="ECO:0000313" key="4">
    <source>
        <dbReference type="Proteomes" id="UP000234323"/>
    </source>
</evidence>
<keyword evidence="4" id="KW-1185">Reference proteome</keyword>
<proteinExistence type="predicted"/>
<protein>
    <recommendedName>
        <fullName evidence="2">Alpha/beta hydrolase fold-3 domain-containing protein</fullName>
    </recommendedName>
</protein>
<dbReference type="PANTHER" id="PTHR48081">
    <property type="entry name" value="AB HYDROLASE SUPERFAMILY PROTEIN C4A8.06C"/>
    <property type="match status" value="1"/>
</dbReference>
<reference evidence="3 4" key="1">
    <citation type="submission" date="2015-10" db="EMBL/GenBank/DDBJ databases">
        <title>Genome analyses suggest a sexual origin of heterokaryosis in a supposedly ancient asexual fungus.</title>
        <authorList>
            <person name="Ropars J."/>
            <person name="Sedzielewska K."/>
            <person name="Noel J."/>
            <person name="Charron P."/>
            <person name="Farinelli L."/>
            <person name="Marton T."/>
            <person name="Kruger M."/>
            <person name="Pelin A."/>
            <person name="Brachmann A."/>
            <person name="Corradi N."/>
        </authorList>
    </citation>
    <scope>NUCLEOTIDE SEQUENCE [LARGE SCALE GENOMIC DNA]</scope>
    <source>
        <strain evidence="3 4">A4</strain>
    </source>
</reference>
<dbReference type="Proteomes" id="UP000234323">
    <property type="component" value="Unassembled WGS sequence"/>
</dbReference>
<dbReference type="InterPro" id="IPR013094">
    <property type="entry name" value="AB_hydrolase_3"/>
</dbReference>
<gene>
    <name evidence="3" type="ORF">RhiirA4_522908</name>
</gene>
<dbReference type="AlphaFoldDB" id="A0A2I1GLS3"/>
<dbReference type="Pfam" id="PF07859">
    <property type="entry name" value="Abhydrolase_3"/>
    <property type="match status" value="1"/>
</dbReference>
<dbReference type="PANTHER" id="PTHR48081:SF19">
    <property type="entry name" value="AB HYDROLASE SUPERFAMILY PROTEIN C4A8.06C"/>
    <property type="match status" value="1"/>
</dbReference>
<dbReference type="InterPro" id="IPR029058">
    <property type="entry name" value="AB_hydrolase_fold"/>
</dbReference>
<comment type="caution">
    <text evidence="3">The sequence shown here is derived from an EMBL/GenBank/DDBJ whole genome shotgun (WGS) entry which is preliminary data.</text>
</comment>
<organism evidence="3 4">
    <name type="scientific">Rhizophagus irregularis</name>
    <dbReference type="NCBI Taxonomy" id="588596"/>
    <lineage>
        <taxon>Eukaryota</taxon>
        <taxon>Fungi</taxon>
        <taxon>Fungi incertae sedis</taxon>
        <taxon>Mucoromycota</taxon>
        <taxon>Glomeromycotina</taxon>
        <taxon>Glomeromycetes</taxon>
        <taxon>Glomerales</taxon>
        <taxon>Glomeraceae</taxon>
        <taxon>Rhizophagus</taxon>
    </lineage>
</organism>
<dbReference type="InterPro" id="IPR050300">
    <property type="entry name" value="GDXG_lipolytic_enzyme"/>
</dbReference>
<dbReference type="Gene3D" id="3.40.50.1820">
    <property type="entry name" value="alpha/beta hydrolase"/>
    <property type="match status" value="1"/>
</dbReference>
<dbReference type="GO" id="GO:0016787">
    <property type="term" value="F:hydrolase activity"/>
    <property type="evidence" value="ECO:0007669"/>
    <property type="project" value="UniProtKB-KW"/>
</dbReference>
<evidence type="ECO:0000313" key="3">
    <source>
        <dbReference type="EMBL" id="PKY47588.1"/>
    </source>
</evidence>
<evidence type="ECO:0000259" key="2">
    <source>
        <dbReference type="Pfam" id="PF07859"/>
    </source>
</evidence>